<dbReference type="Gene3D" id="3.40.630.30">
    <property type="match status" value="1"/>
</dbReference>
<dbReference type="GO" id="GO:0016747">
    <property type="term" value="F:acyltransferase activity, transferring groups other than amino-acyl groups"/>
    <property type="evidence" value="ECO:0007669"/>
    <property type="project" value="InterPro"/>
</dbReference>
<feature type="domain" description="N-acetyltransferase" evidence="1">
    <location>
        <begin position="4"/>
        <end position="167"/>
    </location>
</feature>
<evidence type="ECO:0000313" key="2">
    <source>
        <dbReference type="EMBL" id="KRO92687.1"/>
    </source>
</evidence>
<evidence type="ECO:0000313" key="3">
    <source>
        <dbReference type="Proteomes" id="UP000051213"/>
    </source>
</evidence>
<accession>A0A0R2U013</accession>
<reference evidence="2 3" key="1">
    <citation type="submission" date="2015-10" db="EMBL/GenBank/DDBJ databases">
        <title>Metagenome-Assembled Genomes uncover a global brackish microbiome.</title>
        <authorList>
            <person name="Hugerth L.W."/>
            <person name="Larsson J."/>
            <person name="Alneberg J."/>
            <person name="Lindh M.V."/>
            <person name="Legrand C."/>
            <person name="Pinhassi J."/>
            <person name="Andersson A.F."/>
        </authorList>
    </citation>
    <scope>NUCLEOTIDE SEQUENCE [LARGE SCALE GENOMIC DNA]</scope>
    <source>
        <strain evidence="2">BACL26 MAG-121220-bin70</strain>
    </source>
</reference>
<dbReference type="PROSITE" id="PS51186">
    <property type="entry name" value="GNAT"/>
    <property type="match status" value="1"/>
</dbReference>
<dbReference type="InterPro" id="IPR016181">
    <property type="entry name" value="Acyl_CoA_acyltransferase"/>
</dbReference>
<dbReference type="SUPFAM" id="SSF55729">
    <property type="entry name" value="Acyl-CoA N-acyltransferases (Nat)"/>
    <property type="match status" value="1"/>
</dbReference>
<evidence type="ECO:0000259" key="1">
    <source>
        <dbReference type="PROSITE" id="PS51186"/>
    </source>
</evidence>
<comment type="caution">
    <text evidence="2">The sequence shown here is derived from an EMBL/GenBank/DDBJ whole genome shotgun (WGS) entry which is preliminary data.</text>
</comment>
<dbReference type="Pfam" id="PF00583">
    <property type="entry name" value="Acetyltransf_1"/>
    <property type="match status" value="1"/>
</dbReference>
<sequence>MLTTHFALSNELDYLQKFLVQNGTNQWNYLPEDGINQQFKRLSVGADYCLVAKDGEAIVGLAIYCKLGDIPGFFDHHIGRNDVIYVAEVVVHSQWNGKGIGSTLLKQIAITAKELGANELLISRHEQNLASAGMMRKAGFTELNCFSDPQRRQAGSRKTSILSLNLNT</sequence>
<dbReference type="Proteomes" id="UP000051213">
    <property type="component" value="Unassembled WGS sequence"/>
</dbReference>
<protein>
    <recommendedName>
        <fullName evidence="1">N-acetyltransferase domain-containing protein</fullName>
    </recommendedName>
</protein>
<dbReference type="AlphaFoldDB" id="A0A0R2U013"/>
<dbReference type="CDD" id="cd04301">
    <property type="entry name" value="NAT_SF"/>
    <property type="match status" value="1"/>
</dbReference>
<dbReference type="EMBL" id="LICA01000311">
    <property type="protein sequence ID" value="KRO92687.1"/>
    <property type="molecule type" value="Genomic_DNA"/>
</dbReference>
<dbReference type="InterPro" id="IPR000182">
    <property type="entry name" value="GNAT_dom"/>
</dbReference>
<name>A0A0R2U013_9GAMM</name>
<proteinExistence type="predicted"/>
<gene>
    <name evidence="2" type="ORF">ABS24_04965</name>
</gene>
<organism evidence="2 3">
    <name type="scientific">SAR92 bacterium BACL26 MAG-121220-bin70</name>
    <dbReference type="NCBI Taxonomy" id="1655626"/>
    <lineage>
        <taxon>Bacteria</taxon>
        <taxon>Pseudomonadati</taxon>
        <taxon>Pseudomonadota</taxon>
        <taxon>Gammaproteobacteria</taxon>
        <taxon>Cellvibrionales</taxon>
        <taxon>Porticoccaceae</taxon>
        <taxon>SAR92 clade</taxon>
    </lineage>
</organism>